<evidence type="ECO:0000313" key="1">
    <source>
        <dbReference type="EMBL" id="EHI55745.1"/>
    </source>
</evidence>
<dbReference type="OrthoDB" id="9762705at2"/>
<accession>G5GHQ2</accession>
<keyword evidence="2" id="KW-1185">Reference proteome</keyword>
<organism evidence="1 2">
    <name type="scientific">Johnsonella ignava ATCC 51276</name>
    <dbReference type="NCBI Taxonomy" id="679200"/>
    <lineage>
        <taxon>Bacteria</taxon>
        <taxon>Bacillati</taxon>
        <taxon>Bacillota</taxon>
        <taxon>Clostridia</taxon>
        <taxon>Lachnospirales</taxon>
        <taxon>Lachnospiraceae</taxon>
        <taxon>Johnsonella</taxon>
    </lineage>
</organism>
<evidence type="ECO:0000313" key="2">
    <source>
        <dbReference type="Proteomes" id="UP000003011"/>
    </source>
</evidence>
<dbReference type="EMBL" id="ACZL01000017">
    <property type="protein sequence ID" value="EHI55745.1"/>
    <property type="molecule type" value="Genomic_DNA"/>
</dbReference>
<sequence>MDLYKDDEYCMQFTYDEIKEFLIKPLFQNENVAPFIKPIIDFHLDKNFNFIDIGPLELQDIRDISLSVHFCNLSTNIYFADEEIMLIDDNAKSYISPSDAYKNAVYEGSLRDKTHKEILKIIYDIVCILINSTGGEIHETLIKERDEPEKGIYIFPLCDYIIDIKNDLNKSYHVQIENILFRINEPHKEIKSSTLPQLYLFKHTKESQILDKMNEFTAADTGLYKDGKFCMEFTFEEIKELLITPLFQNKDINKFLDLSIEIYLDKNCNYIDIGILTLEIKVPPNSVSSISRLLVDFNKHSTVIILEREKIVLIDDIARTALAAADIYENIVYAGKLRDKTHKEILNIIYNIVCILLNNINSKTHKTIVKEINKPEKGTDFLPLYDYILDIKNDLNTSYHVQIENILFRINESC</sequence>
<dbReference type="RefSeq" id="WP_005540505.1">
    <property type="nucleotide sequence ID" value="NZ_JH378831.1"/>
</dbReference>
<comment type="caution">
    <text evidence="1">The sequence shown here is derived from an EMBL/GenBank/DDBJ whole genome shotgun (WGS) entry which is preliminary data.</text>
</comment>
<dbReference type="HOGENOM" id="CLU_663551_0_0_9"/>
<proteinExistence type="predicted"/>
<reference evidence="1 2" key="1">
    <citation type="submission" date="2011-08" db="EMBL/GenBank/DDBJ databases">
        <title>The Genome Sequence of Johnsonella ignava ATCC 51276.</title>
        <authorList>
            <consortium name="The Broad Institute Genome Sequencing Platform"/>
            <person name="Earl A."/>
            <person name="Ward D."/>
            <person name="Feldgarden M."/>
            <person name="Gevers D."/>
            <person name="Izard J."/>
            <person name="Blanton J.M."/>
            <person name="Baranova O.V."/>
            <person name="Dewhirst F.E."/>
            <person name="Young S.K."/>
            <person name="Zeng Q."/>
            <person name="Gargeya S."/>
            <person name="Fitzgerald M."/>
            <person name="Haas B."/>
            <person name="Abouelleil A."/>
            <person name="Alvarado L."/>
            <person name="Arachchi H.M."/>
            <person name="Berlin A."/>
            <person name="Brown A."/>
            <person name="Chapman S.B."/>
            <person name="Chen Z."/>
            <person name="Dunbar C."/>
            <person name="Freedman E."/>
            <person name="Gearin G."/>
            <person name="Gellesch M."/>
            <person name="Goldberg J."/>
            <person name="Griggs A."/>
            <person name="Gujja S."/>
            <person name="Heiman D."/>
            <person name="Howarth C."/>
            <person name="Larson L."/>
            <person name="Lui A."/>
            <person name="MacDonald P.J.P."/>
            <person name="Montmayeur A."/>
            <person name="Murphy C."/>
            <person name="Neiman D."/>
            <person name="Pearson M."/>
            <person name="Priest M."/>
            <person name="Roberts A."/>
            <person name="Saif S."/>
            <person name="Shea T."/>
            <person name="Shenoy N."/>
            <person name="Sisk P."/>
            <person name="Stolte C."/>
            <person name="Sykes S."/>
            <person name="Wortman J."/>
            <person name="Nusbaum C."/>
            <person name="Birren B."/>
        </authorList>
    </citation>
    <scope>NUCLEOTIDE SEQUENCE [LARGE SCALE GENOMIC DNA]</scope>
    <source>
        <strain evidence="1 2">ATCC 51276</strain>
    </source>
</reference>
<protein>
    <submittedName>
        <fullName evidence="1">Uncharacterized protein</fullName>
    </submittedName>
</protein>
<gene>
    <name evidence="1" type="ORF">HMPREF9333_01092</name>
</gene>
<dbReference type="eggNOG" id="ENOG502ZQXB">
    <property type="taxonomic scope" value="Bacteria"/>
</dbReference>
<dbReference type="AlphaFoldDB" id="G5GHQ2"/>
<name>G5GHQ2_9FIRM</name>
<dbReference type="Proteomes" id="UP000003011">
    <property type="component" value="Unassembled WGS sequence"/>
</dbReference>